<feature type="region of interest" description="Disordered" evidence="13">
    <location>
        <begin position="451"/>
        <end position="499"/>
    </location>
</feature>
<dbReference type="AlphaFoldDB" id="A0A9D1NEN0"/>
<dbReference type="EMBL" id="DVOJ01000010">
    <property type="protein sequence ID" value="HIV01476.1"/>
    <property type="molecule type" value="Genomic_DNA"/>
</dbReference>
<dbReference type="CDD" id="cd00984">
    <property type="entry name" value="DnaB_C"/>
    <property type="match status" value="1"/>
</dbReference>
<dbReference type="GO" id="GO:0043139">
    <property type="term" value="F:5'-3' DNA helicase activity"/>
    <property type="evidence" value="ECO:0007669"/>
    <property type="project" value="UniProtKB-EC"/>
</dbReference>
<dbReference type="PROSITE" id="PS51199">
    <property type="entry name" value="SF4_HELICASE"/>
    <property type="match status" value="1"/>
</dbReference>
<dbReference type="InterPro" id="IPR016136">
    <property type="entry name" value="DNA_helicase_N/primase_C"/>
</dbReference>
<reference evidence="15" key="2">
    <citation type="journal article" date="2021" name="PeerJ">
        <title>Extensive microbial diversity within the chicken gut microbiome revealed by metagenomics and culture.</title>
        <authorList>
            <person name="Gilroy R."/>
            <person name="Ravi A."/>
            <person name="Getino M."/>
            <person name="Pursley I."/>
            <person name="Horton D.L."/>
            <person name="Alikhan N.F."/>
            <person name="Baker D."/>
            <person name="Gharbi K."/>
            <person name="Hall N."/>
            <person name="Watson M."/>
            <person name="Adriaenssens E.M."/>
            <person name="Foster-Nyarko E."/>
            <person name="Jarju S."/>
            <person name="Secka A."/>
            <person name="Antonio M."/>
            <person name="Oren A."/>
            <person name="Chaudhuri R.R."/>
            <person name="La Ragione R."/>
            <person name="Hildebrand F."/>
            <person name="Pallen M.J."/>
        </authorList>
    </citation>
    <scope>NUCLEOTIDE SEQUENCE</scope>
    <source>
        <strain evidence="15">CHK186-9395</strain>
    </source>
</reference>
<evidence type="ECO:0000256" key="1">
    <source>
        <dbReference type="ARBA" id="ARBA00008428"/>
    </source>
</evidence>
<comment type="caution">
    <text evidence="15">The sequence shown here is derived from an EMBL/GenBank/DDBJ whole genome shotgun (WGS) entry which is preliminary data.</text>
</comment>
<dbReference type="InterPro" id="IPR003593">
    <property type="entry name" value="AAA+_ATPase"/>
</dbReference>
<feature type="domain" description="SF4 helicase" evidence="14">
    <location>
        <begin position="178"/>
        <end position="447"/>
    </location>
</feature>
<evidence type="ECO:0000313" key="15">
    <source>
        <dbReference type="EMBL" id="HIV01476.1"/>
    </source>
</evidence>
<proteinExistence type="inferred from homology"/>
<dbReference type="PANTHER" id="PTHR30153:SF2">
    <property type="entry name" value="REPLICATIVE DNA HELICASE"/>
    <property type="match status" value="1"/>
</dbReference>
<reference evidence="15" key="1">
    <citation type="submission" date="2020-10" db="EMBL/GenBank/DDBJ databases">
        <authorList>
            <person name="Gilroy R."/>
        </authorList>
    </citation>
    <scope>NUCLEOTIDE SEQUENCE</scope>
    <source>
        <strain evidence="15">CHK186-9395</strain>
    </source>
</reference>
<keyword evidence="4 12" id="KW-0547">Nucleotide-binding</keyword>
<comment type="similarity">
    <text evidence="1 12">Belongs to the helicase family. DnaB subfamily.</text>
</comment>
<dbReference type="GO" id="GO:0005524">
    <property type="term" value="F:ATP binding"/>
    <property type="evidence" value="ECO:0007669"/>
    <property type="project" value="UniProtKB-UniRule"/>
</dbReference>
<protein>
    <recommendedName>
        <fullName evidence="11 12">Replicative DNA helicase</fullName>
        <ecNumber evidence="11 12">5.6.2.3</ecNumber>
    </recommendedName>
</protein>
<dbReference type="Gene3D" id="3.40.50.300">
    <property type="entry name" value="P-loop containing nucleotide triphosphate hydrolases"/>
    <property type="match status" value="1"/>
</dbReference>
<accession>A0A9D1NEN0</accession>
<dbReference type="NCBIfam" id="NF004384">
    <property type="entry name" value="PRK05748.1"/>
    <property type="match status" value="1"/>
</dbReference>
<keyword evidence="3 12" id="KW-0235">DNA replication</keyword>
<comment type="catalytic activity">
    <reaction evidence="10 12">
        <text>ATP + H2O = ADP + phosphate + H(+)</text>
        <dbReference type="Rhea" id="RHEA:13065"/>
        <dbReference type="ChEBI" id="CHEBI:15377"/>
        <dbReference type="ChEBI" id="CHEBI:15378"/>
        <dbReference type="ChEBI" id="CHEBI:30616"/>
        <dbReference type="ChEBI" id="CHEBI:43474"/>
        <dbReference type="ChEBI" id="CHEBI:456216"/>
        <dbReference type="EC" id="5.6.2.3"/>
    </reaction>
</comment>
<dbReference type="Pfam" id="PF03796">
    <property type="entry name" value="DnaB_C"/>
    <property type="match status" value="1"/>
</dbReference>
<evidence type="ECO:0000256" key="5">
    <source>
        <dbReference type="ARBA" id="ARBA00022801"/>
    </source>
</evidence>
<evidence type="ECO:0000256" key="8">
    <source>
        <dbReference type="ARBA" id="ARBA00023125"/>
    </source>
</evidence>
<evidence type="ECO:0000256" key="6">
    <source>
        <dbReference type="ARBA" id="ARBA00022806"/>
    </source>
</evidence>
<dbReference type="GO" id="GO:0005829">
    <property type="term" value="C:cytosol"/>
    <property type="evidence" value="ECO:0007669"/>
    <property type="project" value="TreeGrafter"/>
</dbReference>
<evidence type="ECO:0000256" key="7">
    <source>
        <dbReference type="ARBA" id="ARBA00022840"/>
    </source>
</evidence>
<keyword evidence="7 12" id="KW-0067">ATP-binding</keyword>
<evidence type="ECO:0000256" key="4">
    <source>
        <dbReference type="ARBA" id="ARBA00022741"/>
    </source>
</evidence>
<evidence type="ECO:0000256" key="11">
    <source>
        <dbReference type="NCBIfam" id="TIGR00665"/>
    </source>
</evidence>
<evidence type="ECO:0000256" key="13">
    <source>
        <dbReference type="SAM" id="MobiDB-lite"/>
    </source>
</evidence>
<evidence type="ECO:0000313" key="16">
    <source>
        <dbReference type="Proteomes" id="UP000886861"/>
    </source>
</evidence>
<dbReference type="FunFam" id="1.10.860.10:FF:000001">
    <property type="entry name" value="Replicative DNA helicase"/>
    <property type="match status" value="1"/>
</dbReference>
<sequence length="499" mass="55694">MKETKNIKIMPHSLEAEQAVLGCLLIDNDCSINIMNRLKSSDFYTDSHQNIFDVMFTLYQTNVPIDFVTVTEALEKKNLLESIGGIDYITSLTNVIPSAANYGHYVDIVKKDSILRNLIYAGQKIIERAYDDDDAKAGISFAEKTIFDIAQNEEMSSLEHIGGALKGVIDKFDMIAKDPTLVNGMPTGFKALDEILNGLHNSDLILLAARPGVGKTSLAMNIVNNVAINSKKKCAIFSLEMPKIQLAQRSLCSVGCVSMSKALKGKLDTNEWKALWQANKKLAEAGIYVDDSSMNTPSDILSKCRRLKREQGLDLIMIDYLQLMNSGTHSNSDNRQQEISEITRYLKIAAKELDVPIILLSQLSRAVEARKDHRPVLSDLRESGAIEQDADIVIFIYKADMYNDVVNEDEPGVCEVIIAKHRNGSPGTVKLRWYGEYTTFMDLDKKVPKRVQEDDEQVLASSEPEGDMIFSDQEDAPTSKDIDEINSLFNLDDMGDEED</sequence>
<evidence type="ECO:0000256" key="10">
    <source>
        <dbReference type="ARBA" id="ARBA00048954"/>
    </source>
</evidence>
<dbReference type="SUPFAM" id="SSF52540">
    <property type="entry name" value="P-loop containing nucleoside triphosphate hydrolases"/>
    <property type="match status" value="1"/>
</dbReference>
<keyword evidence="2 12" id="KW-0639">Primosome</keyword>
<dbReference type="Pfam" id="PF00772">
    <property type="entry name" value="DnaB"/>
    <property type="match status" value="1"/>
</dbReference>
<dbReference type="InterPro" id="IPR007693">
    <property type="entry name" value="DNA_helicase_DnaB-like_N"/>
</dbReference>
<evidence type="ECO:0000256" key="2">
    <source>
        <dbReference type="ARBA" id="ARBA00022515"/>
    </source>
</evidence>
<gene>
    <name evidence="15" type="primary">dnaB</name>
    <name evidence="15" type="ORF">IAA62_02865</name>
</gene>
<evidence type="ECO:0000256" key="9">
    <source>
        <dbReference type="ARBA" id="ARBA00023235"/>
    </source>
</evidence>
<keyword evidence="6 12" id="KW-0347">Helicase</keyword>
<dbReference type="Gene3D" id="1.10.860.10">
    <property type="entry name" value="DNAb Helicase, Chain A"/>
    <property type="match status" value="1"/>
</dbReference>
<dbReference type="NCBIfam" id="TIGR00665">
    <property type="entry name" value="DnaB"/>
    <property type="match status" value="1"/>
</dbReference>
<dbReference type="SMART" id="SM00382">
    <property type="entry name" value="AAA"/>
    <property type="match status" value="1"/>
</dbReference>
<dbReference type="InterPro" id="IPR007694">
    <property type="entry name" value="DNA_helicase_DnaB-like_C"/>
</dbReference>
<evidence type="ECO:0000256" key="12">
    <source>
        <dbReference type="RuleBase" id="RU362085"/>
    </source>
</evidence>
<evidence type="ECO:0000256" key="3">
    <source>
        <dbReference type="ARBA" id="ARBA00022705"/>
    </source>
</evidence>
<dbReference type="EC" id="5.6.2.3" evidence="11 12"/>
<dbReference type="GO" id="GO:1990077">
    <property type="term" value="C:primosome complex"/>
    <property type="evidence" value="ECO:0007669"/>
    <property type="project" value="UniProtKB-UniRule"/>
</dbReference>
<keyword evidence="9" id="KW-0413">Isomerase</keyword>
<comment type="function">
    <text evidence="12">The main replicative DNA helicase, it participates in initiation and elongation during chromosome replication. Travels ahead of the DNA replisome, separating dsDNA into templates for DNA synthesis. A processive ATP-dependent 5'-3' DNA helicase it has DNA-dependent ATPase activity.</text>
</comment>
<dbReference type="SUPFAM" id="SSF48024">
    <property type="entry name" value="N-terminal domain of DnaB helicase"/>
    <property type="match status" value="1"/>
</dbReference>
<dbReference type="GO" id="GO:0006269">
    <property type="term" value="P:DNA replication, synthesis of primer"/>
    <property type="evidence" value="ECO:0007669"/>
    <property type="project" value="UniProtKB-UniRule"/>
</dbReference>
<name>A0A9D1NEN0_9FIRM</name>
<dbReference type="PANTHER" id="PTHR30153">
    <property type="entry name" value="REPLICATIVE DNA HELICASE DNAB"/>
    <property type="match status" value="1"/>
</dbReference>
<dbReference type="InterPro" id="IPR027417">
    <property type="entry name" value="P-loop_NTPase"/>
</dbReference>
<dbReference type="InterPro" id="IPR036185">
    <property type="entry name" value="DNA_heli_DnaB-like_N_sf"/>
</dbReference>
<organism evidence="15 16">
    <name type="scientific">Candidatus Caccopulliclostridium gallistercoris</name>
    <dbReference type="NCBI Taxonomy" id="2840719"/>
    <lineage>
        <taxon>Bacteria</taxon>
        <taxon>Bacillati</taxon>
        <taxon>Bacillota</taxon>
        <taxon>Clostridia</taxon>
        <taxon>Candidatus Caccopulliclostridium</taxon>
    </lineage>
</organism>
<dbReference type="GO" id="GO:0016787">
    <property type="term" value="F:hydrolase activity"/>
    <property type="evidence" value="ECO:0007669"/>
    <property type="project" value="UniProtKB-KW"/>
</dbReference>
<keyword evidence="5 12" id="KW-0378">Hydrolase</keyword>
<dbReference type="Proteomes" id="UP000886861">
    <property type="component" value="Unassembled WGS sequence"/>
</dbReference>
<keyword evidence="8 12" id="KW-0238">DNA-binding</keyword>
<dbReference type="GO" id="GO:0003677">
    <property type="term" value="F:DNA binding"/>
    <property type="evidence" value="ECO:0007669"/>
    <property type="project" value="UniProtKB-UniRule"/>
</dbReference>
<evidence type="ECO:0000259" key="14">
    <source>
        <dbReference type="PROSITE" id="PS51199"/>
    </source>
</evidence>
<dbReference type="InterPro" id="IPR007692">
    <property type="entry name" value="DNA_helicase_DnaB"/>
</dbReference>